<accession>A0A0U1PWQ5</accession>
<protein>
    <submittedName>
        <fullName evidence="1">Uncharacterized protein</fullName>
    </submittedName>
</protein>
<dbReference type="AlphaFoldDB" id="A0A0U1PWQ5"/>
<gene>
    <name evidence="1" type="ORF">AAV94_12930</name>
</gene>
<dbReference type="STRING" id="1610491.AAV94_12930"/>
<organism evidence="1 2">
    <name type="scientific">Lampropedia cohaerens</name>
    <dbReference type="NCBI Taxonomy" id="1610491"/>
    <lineage>
        <taxon>Bacteria</taxon>
        <taxon>Pseudomonadati</taxon>
        <taxon>Pseudomonadota</taxon>
        <taxon>Betaproteobacteria</taxon>
        <taxon>Burkholderiales</taxon>
        <taxon>Comamonadaceae</taxon>
        <taxon>Lampropedia</taxon>
    </lineage>
</organism>
<keyword evidence="2" id="KW-1185">Reference proteome</keyword>
<proteinExistence type="predicted"/>
<dbReference type="Proteomes" id="UP000050580">
    <property type="component" value="Unassembled WGS sequence"/>
</dbReference>
<sequence length="68" mass="7138">MDVTARWLNRCLGHPQGFVLQCAAAALGQNAKGPTGVMLAWHIGGVAAVSQFFVCGDSLIIDQPLDCP</sequence>
<reference evidence="1 2" key="1">
    <citation type="submission" date="2015-05" db="EMBL/GenBank/DDBJ databases">
        <title>Draft genome sequence of Lampropedia sp. CT6, isolated from the microbial mat of a hot water spring, located at Manikaran, India.</title>
        <authorList>
            <person name="Tripathi C."/>
            <person name="Rani P."/>
            <person name="Mahato N.K."/>
            <person name="Lal R."/>
        </authorList>
    </citation>
    <scope>NUCLEOTIDE SEQUENCE [LARGE SCALE GENOMIC DNA]</scope>
    <source>
        <strain evidence="1 2">CT6</strain>
    </source>
</reference>
<name>A0A0U1PWQ5_9BURK</name>
<evidence type="ECO:0000313" key="2">
    <source>
        <dbReference type="Proteomes" id="UP000050580"/>
    </source>
</evidence>
<evidence type="ECO:0000313" key="1">
    <source>
        <dbReference type="EMBL" id="KKW66968.1"/>
    </source>
</evidence>
<dbReference type="EMBL" id="LBNQ01000040">
    <property type="protein sequence ID" value="KKW66968.1"/>
    <property type="molecule type" value="Genomic_DNA"/>
</dbReference>
<comment type="caution">
    <text evidence="1">The sequence shown here is derived from an EMBL/GenBank/DDBJ whole genome shotgun (WGS) entry which is preliminary data.</text>
</comment>